<dbReference type="Gene3D" id="3.30.1490.480">
    <property type="entry name" value="Endolytic murein transglycosylase"/>
    <property type="match status" value="1"/>
</dbReference>
<keyword evidence="2 7" id="KW-0812">Transmembrane</keyword>
<keyword evidence="7" id="KW-0997">Cell inner membrane</keyword>
<comment type="caution">
    <text evidence="8">The sequence shown here is derived from an EMBL/GenBank/DDBJ whole genome shotgun (WGS) entry which is preliminary data.</text>
</comment>
<comment type="catalytic activity">
    <reaction evidence="7">
        <text>a peptidoglycan chain = a peptidoglycan chain with N-acetyl-1,6-anhydromuramyl-[peptide] at the reducing end + a peptidoglycan chain with N-acetylglucosamine at the non-reducing end.</text>
        <dbReference type="EC" id="4.2.2.29"/>
    </reaction>
</comment>
<evidence type="ECO:0000256" key="7">
    <source>
        <dbReference type="HAMAP-Rule" id="MF_02065"/>
    </source>
</evidence>
<dbReference type="CDD" id="cd08010">
    <property type="entry name" value="MltG_like"/>
    <property type="match status" value="1"/>
</dbReference>
<keyword evidence="9" id="KW-1185">Reference proteome</keyword>
<reference evidence="8 9" key="1">
    <citation type="submission" date="2021-04" db="EMBL/GenBank/DDBJ databases">
        <title>The genome sequence of type strain Ideonella paludis KCTC 32238.</title>
        <authorList>
            <person name="Liu Y."/>
        </authorList>
    </citation>
    <scope>NUCLEOTIDE SEQUENCE [LARGE SCALE GENOMIC DNA]</scope>
    <source>
        <strain evidence="8 9">KCTC 32238</strain>
    </source>
</reference>
<dbReference type="InterPro" id="IPR003770">
    <property type="entry name" value="MLTG-like"/>
</dbReference>
<name>A0ABS5DUA8_9BURK</name>
<dbReference type="NCBIfam" id="TIGR00247">
    <property type="entry name" value="endolytic transglycosylase MltG"/>
    <property type="match status" value="1"/>
</dbReference>
<comment type="function">
    <text evidence="7">Functions as a peptidoglycan terminase that cleaves nascent peptidoglycan strands endolytically to terminate their elongation.</text>
</comment>
<proteinExistence type="inferred from homology"/>
<dbReference type="EMBL" id="JAGQDG010000002">
    <property type="protein sequence ID" value="MBQ0934695.1"/>
    <property type="molecule type" value="Genomic_DNA"/>
</dbReference>
<feature type="site" description="Important for catalytic activity" evidence="7">
    <location>
        <position position="213"/>
    </location>
</feature>
<dbReference type="Pfam" id="PF02618">
    <property type="entry name" value="YceG"/>
    <property type="match status" value="1"/>
</dbReference>
<dbReference type="Proteomes" id="UP000672097">
    <property type="component" value="Unassembled WGS sequence"/>
</dbReference>
<evidence type="ECO:0000256" key="4">
    <source>
        <dbReference type="ARBA" id="ARBA00023136"/>
    </source>
</evidence>
<keyword evidence="5 7" id="KW-0456">Lyase</keyword>
<organism evidence="8 9">
    <name type="scientific">Ideonella paludis</name>
    <dbReference type="NCBI Taxonomy" id="1233411"/>
    <lineage>
        <taxon>Bacteria</taxon>
        <taxon>Pseudomonadati</taxon>
        <taxon>Pseudomonadota</taxon>
        <taxon>Betaproteobacteria</taxon>
        <taxon>Burkholderiales</taxon>
        <taxon>Sphaerotilaceae</taxon>
        <taxon>Ideonella</taxon>
    </lineage>
</organism>
<evidence type="ECO:0000313" key="9">
    <source>
        <dbReference type="Proteomes" id="UP000672097"/>
    </source>
</evidence>
<dbReference type="RefSeq" id="WP_210806913.1">
    <property type="nucleotide sequence ID" value="NZ_JAGQDG010000002.1"/>
</dbReference>
<keyword evidence="4 7" id="KW-0472">Membrane</keyword>
<comment type="similarity">
    <text evidence="7">Belongs to the transglycosylase MltG family.</text>
</comment>
<evidence type="ECO:0000256" key="3">
    <source>
        <dbReference type="ARBA" id="ARBA00022989"/>
    </source>
</evidence>
<keyword evidence="6 7" id="KW-0961">Cell wall biogenesis/degradation</keyword>
<dbReference type="EC" id="4.2.2.29" evidence="7"/>
<protein>
    <recommendedName>
        <fullName evidence="7">Endolytic murein transglycosylase</fullName>
        <ecNumber evidence="7">4.2.2.29</ecNumber>
    </recommendedName>
    <alternativeName>
        <fullName evidence="7">Peptidoglycan lytic transglycosylase</fullName>
    </alternativeName>
    <alternativeName>
        <fullName evidence="7">Peptidoglycan polymerization terminase</fullName>
    </alternativeName>
</protein>
<keyword evidence="1 7" id="KW-1003">Cell membrane</keyword>
<evidence type="ECO:0000313" key="8">
    <source>
        <dbReference type="EMBL" id="MBQ0934695.1"/>
    </source>
</evidence>
<dbReference type="PANTHER" id="PTHR30518:SF2">
    <property type="entry name" value="ENDOLYTIC MUREIN TRANSGLYCOSYLASE"/>
    <property type="match status" value="1"/>
</dbReference>
<gene>
    <name evidence="7 8" type="primary">mltG</name>
    <name evidence="8" type="ORF">KAK11_05070</name>
</gene>
<dbReference type="Gene3D" id="3.30.160.60">
    <property type="entry name" value="Classic Zinc Finger"/>
    <property type="match status" value="1"/>
</dbReference>
<keyword evidence="3 7" id="KW-1133">Transmembrane helix</keyword>
<evidence type="ECO:0000256" key="2">
    <source>
        <dbReference type="ARBA" id="ARBA00022692"/>
    </source>
</evidence>
<evidence type="ECO:0000256" key="6">
    <source>
        <dbReference type="ARBA" id="ARBA00023316"/>
    </source>
</evidence>
<dbReference type="HAMAP" id="MF_02065">
    <property type="entry name" value="MltG"/>
    <property type="match status" value="1"/>
</dbReference>
<dbReference type="PANTHER" id="PTHR30518">
    <property type="entry name" value="ENDOLYTIC MUREIN TRANSGLYCOSYLASE"/>
    <property type="match status" value="1"/>
</dbReference>
<evidence type="ECO:0000256" key="1">
    <source>
        <dbReference type="ARBA" id="ARBA00022475"/>
    </source>
</evidence>
<accession>A0ABS5DUA8</accession>
<sequence>MKLWRYGAAALALMAALVGAAAWWLHQPLSLGAPRVEVSIEPGTSPQEVARLWVQAGVQSSPDLLYAWFRASGQARRIQAGSYEVEPGVTPRTLLERMVKGEQTLESVRLIEGWTFRQVREHLAKAPHLKSTIAVLDDAQVAALLGVEGDRVDGWLFPDTYAYSRGVSDMTVLKRAKAAMSRQLDAVWAQRQPDLPLKTPQEMLVLASVVEKETGLPADRGLIAGVFANRLRIGMPLQSDPTVIYGMGAEFDGNLRRADLSADTPWNTYTRRGLPPTPIALTSLAALRAVAMPQSTRALYFVARGDGSSVFSETLADHNRAVNQFQRGGTP</sequence>
<evidence type="ECO:0000256" key="5">
    <source>
        <dbReference type="ARBA" id="ARBA00023239"/>
    </source>
</evidence>